<dbReference type="Gene3D" id="3.40.630.10">
    <property type="entry name" value="Zn peptidases"/>
    <property type="match status" value="1"/>
</dbReference>
<dbReference type="InterPro" id="IPR007484">
    <property type="entry name" value="Peptidase_M28"/>
</dbReference>
<accession>X0ZQ53</accession>
<evidence type="ECO:0000313" key="2">
    <source>
        <dbReference type="EMBL" id="GAG71479.1"/>
    </source>
</evidence>
<evidence type="ECO:0000259" key="1">
    <source>
        <dbReference type="Pfam" id="PF04389"/>
    </source>
</evidence>
<sequence>HNKSPGALDNASGMAIVFELSSFFIENPLNYLNIWFCQFSAEELGTMGARVFLDEYENQFVKGKVFQINFDMVSCKSHKNNRIEYIQSYGIGKRKIYSPILNKLILLAAKSKHIFENEIKKIDIQPP</sequence>
<organism evidence="2">
    <name type="scientific">marine sediment metagenome</name>
    <dbReference type="NCBI Taxonomy" id="412755"/>
    <lineage>
        <taxon>unclassified sequences</taxon>
        <taxon>metagenomes</taxon>
        <taxon>ecological metagenomes</taxon>
    </lineage>
</organism>
<comment type="caution">
    <text evidence="2">The sequence shown here is derived from an EMBL/GenBank/DDBJ whole genome shotgun (WGS) entry which is preliminary data.</text>
</comment>
<gene>
    <name evidence="2" type="ORF">S01H4_15769</name>
</gene>
<dbReference type="SUPFAM" id="SSF53187">
    <property type="entry name" value="Zn-dependent exopeptidases"/>
    <property type="match status" value="1"/>
</dbReference>
<feature type="domain" description="Peptidase M28" evidence="1">
    <location>
        <begin position="3"/>
        <end position="79"/>
    </location>
</feature>
<dbReference type="Pfam" id="PF04389">
    <property type="entry name" value="Peptidase_M28"/>
    <property type="match status" value="1"/>
</dbReference>
<feature type="non-terminal residue" evidence="2">
    <location>
        <position position="1"/>
    </location>
</feature>
<name>X0ZQ53_9ZZZZ</name>
<protein>
    <recommendedName>
        <fullName evidence="1">Peptidase M28 domain-containing protein</fullName>
    </recommendedName>
</protein>
<proteinExistence type="predicted"/>
<reference evidence="2" key="1">
    <citation type="journal article" date="2014" name="Front. Microbiol.">
        <title>High frequency of phylogenetically diverse reductive dehalogenase-homologous genes in deep subseafloor sedimentary metagenomes.</title>
        <authorList>
            <person name="Kawai M."/>
            <person name="Futagami T."/>
            <person name="Toyoda A."/>
            <person name="Takaki Y."/>
            <person name="Nishi S."/>
            <person name="Hori S."/>
            <person name="Arai W."/>
            <person name="Tsubouchi T."/>
            <person name="Morono Y."/>
            <person name="Uchiyama I."/>
            <person name="Ito T."/>
            <person name="Fujiyama A."/>
            <person name="Inagaki F."/>
            <person name="Takami H."/>
        </authorList>
    </citation>
    <scope>NUCLEOTIDE SEQUENCE</scope>
    <source>
        <strain evidence="2">Expedition CK06-06</strain>
    </source>
</reference>
<dbReference type="EMBL" id="BART01006910">
    <property type="protein sequence ID" value="GAG71479.1"/>
    <property type="molecule type" value="Genomic_DNA"/>
</dbReference>
<dbReference type="AlphaFoldDB" id="X0ZQ53"/>